<sequence>MAKALLIAYVAPADDASEAEFNRWYDEVHIPQVVARIPGVVGGSRYRLASELVDPAELPVRQYLTIYELDTDDVASTARRLGAAATDGTLDMSDALGGGEKAAILRFYRPVR</sequence>
<evidence type="ECO:0000313" key="1">
    <source>
        <dbReference type="EMBL" id="GHE84318.1"/>
    </source>
</evidence>
<dbReference type="EMBL" id="BNAU01000001">
    <property type="protein sequence ID" value="GHE84318.1"/>
    <property type="molecule type" value="Genomic_DNA"/>
</dbReference>
<dbReference type="Proteomes" id="UP000605897">
    <property type="component" value="Unassembled WGS sequence"/>
</dbReference>
<organism evidence="1 2">
    <name type="scientific">Amycolatopsis deserti</name>
    <dbReference type="NCBI Taxonomy" id="185696"/>
    <lineage>
        <taxon>Bacteria</taxon>
        <taxon>Bacillati</taxon>
        <taxon>Actinomycetota</taxon>
        <taxon>Actinomycetes</taxon>
        <taxon>Pseudonocardiales</taxon>
        <taxon>Pseudonocardiaceae</taxon>
        <taxon>Amycolatopsis</taxon>
    </lineage>
</organism>
<comment type="caution">
    <text evidence="1">The sequence shown here is derived from an EMBL/GenBank/DDBJ whole genome shotgun (WGS) entry which is preliminary data.</text>
</comment>
<reference evidence="2" key="1">
    <citation type="journal article" date="2019" name="Int. J. Syst. Evol. Microbiol.">
        <title>The Global Catalogue of Microorganisms (GCM) 10K type strain sequencing project: providing services to taxonomists for standard genome sequencing and annotation.</title>
        <authorList>
            <consortium name="The Broad Institute Genomics Platform"/>
            <consortium name="The Broad Institute Genome Sequencing Center for Infectious Disease"/>
            <person name="Wu L."/>
            <person name="Ma J."/>
        </authorList>
    </citation>
    <scope>NUCLEOTIDE SEQUENCE [LARGE SCALE GENOMIC DNA]</scope>
    <source>
        <strain evidence="2">CGMCC 4.7677</strain>
    </source>
</reference>
<dbReference type="InterPro" id="IPR011008">
    <property type="entry name" value="Dimeric_a/b-barrel"/>
</dbReference>
<protein>
    <recommendedName>
        <fullName evidence="3">Ethyl tert-butyl ether degradation protein EthD</fullName>
    </recommendedName>
</protein>
<name>A0ABQ3ILA9_9PSEU</name>
<gene>
    <name evidence="1" type="ORF">GCM10017786_14950</name>
</gene>
<keyword evidence="2" id="KW-1185">Reference proteome</keyword>
<accession>A0ABQ3ILA9</accession>
<dbReference type="SUPFAM" id="SSF54909">
    <property type="entry name" value="Dimeric alpha+beta barrel"/>
    <property type="match status" value="1"/>
</dbReference>
<evidence type="ECO:0000313" key="2">
    <source>
        <dbReference type="Proteomes" id="UP000605897"/>
    </source>
</evidence>
<proteinExistence type="predicted"/>
<dbReference type="RefSeq" id="WP_191243667.1">
    <property type="nucleotide sequence ID" value="NZ_BNAU01000001.1"/>
</dbReference>
<dbReference type="Gene3D" id="3.30.70.100">
    <property type="match status" value="1"/>
</dbReference>
<evidence type="ECO:0008006" key="3">
    <source>
        <dbReference type="Google" id="ProtNLM"/>
    </source>
</evidence>